<sequence length="167" mass="18289">MSILKKLFLAAVISGSFLLANAQKTPQQCTLISGTIIQLPGKPVFKFNSARNYSNNGYPMTHTQFFIKDGNGETYKVVVDNLYYRNISVAQVSSLRDVGIISDFSQNYPIGSNVEACGKLFKSNGKLGIHFVHPSGCNQNEFNGFLRINGTDISNNENYCGGCACKI</sequence>
<feature type="chain" id="PRO_5014326634" evidence="1">
    <location>
        <begin position="23"/>
        <end position="167"/>
    </location>
</feature>
<dbReference type="EMBL" id="CP024847">
    <property type="protein sequence ID" value="AUR50973.1"/>
    <property type="molecule type" value="Genomic_DNA"/>
</dbReference>
<feature type="signal peptide" evidence="1">
    <location>
        <begin position="1"/>
        <end position="22"/>
    </location>
</feature>
<gene>
    <name evidence="2" type="ORF">CUN60_01180</name>
</gene>
<evidence type="ECO:0000313" key="2">
    <source>
        <dbReference type="EMBL" id="AUR50973.1"/>
    </source>
</evidence>
<dbReference type="KEGG" id="nba:CUN60_01180"/>
<reference evidence="3" key="1">
    <citation type="submission" date="2017-11" db="EMBL/GenBank/DDBJ databases">
        <authorList>
            <person name="Chan K.G."/>
            <person name="Lee L.S."/>
        </authorList>
    </citation>
    <scope>NUCLEOTIDE SEQUENCE [LARGE SCALE GENOMIC DNA]</scope>
    <source>
        <strain evidence="3">DSM 100970</strain>
    </source>
</reference>
<proteinExistence type="predicted"/>
<dbReference type="RefSeq" id="WP_102950273.1">
    <property type="nucleotide sequence ID" value="NZ_CP024847.1"/>
</dbReference>
<keyword evidence="3" id="KW-1185">Reference proteome</keyword>
<name>A0A2I7N3E5_9NEIS</name>
<protein>
    <submittedName>
        <fullName evidence="2">Uncharacterized protein</fullName>
    </submittedName>
</protein>
<dbReference type="Proteomes" id="UP000236655">
    <property type="component" value="Chromosome"/>
</dbReference>
<accession>A0A2I7N3E5</accession>
<dbReference type="AlphaFoldDB" id="A0A2I7N3E5"/>
<evidence type="ECO:0000313" key="3">
    <source>
        <dbReference type="Proteomes" id="UP000236655"/>
    </source>
</evidence>
<organism evidence="2 3">
    <name type="scientific">Aquella oligotrophica</name>
    <dbReference type="NCBI Taxonomy" id="2067065"/>
    <lineage>
        <taxon>Bacteria</taxon>
        <taxon>Pseudomonadati</taxon>
        <taxon>Pseudomonadota</taxon>
        <taxon>Betaproteobacteria</taxon>
        <taxon>Neisseriales</taxon>
        <taxon>Neisseriaceae</taxon>
        <taxon>Aquella</taxon>
    </lineage>
</organism>
<keyword evidence="1" id="KW-0732">Signal</keyword>
<evidence type="ECO:0000256" key="1">
    <source>
        <dbReference type="SAM" id="SignalP"/>
    </source>
</evidence>